<reference evidence="9" key="1">
    <citation type="journal article" date="2022" name="Genome Biol. Evol.">
        <title>A New Gene Family Diagnostic for Intracellular Biomineralization of Amorphous Ca Carbonates by Cyanobacteria.</title>
        <authorList>
            <person name="Benzerara K."/>
            <person name="Duprat E."/>
            <person name="Bitard-Feildel T."/>
            <person name="Caumes G."/>
            <person name="Cassier-Chauvat C."/>
            <person name="Chauvat F."/>
            <person name="Dezi M."/>
            <person name="Diop S.I."/>
            <person name="Gaschignard G."/>
            <person name="Gorgen S."/>
            <person name="Gugger M."/>
            <person name="Lopez-Garcia P."/>
            <person name="Millet M."/>
            <person name="Skouri-Panet F."/>
            <person name="Moreira D."/>
            <person name="Callebaut I."/>
        </authorList>
    </citation>
    <scope>NUCLEOTIDE SEQUENCE</scope>
    <source>
        <strain evidence="9">G9</strain>
    </source>
</reference>
<sequence length="478" mass="51723">MISSPSTTLSSGIPSGAIADAAIPPLAANQQLLPLTALTNSRGHLEIGGCDVVDLVHCFGSPLYIVDETTFRTACQQYHRTLKQQYGGESLVLFASKAWNCLATCALAHSEGLGIDVVSGGELYTALEAGVPADAIYFHGNNKSPDELLFALEVGCTLVADNWLELERLADYGQTLGGTPPRVMLRITPGIECHTHEYIRTGHLDNKFGFDPQQLPQLFDFALNHPQLNWVGFHAHIGSQIFELQPHQDLTEVLADWLLAAQDIGLPMQELNVGGGLGIRYTSTDEPPAIATWVEQIAKNITAACQRRNLPLPKLLCEPGRSLIGPATVTAYTVGGRKEIPEIRTYVAVDGGMSDNPRPITYQADYSAVVGNRMTESLAEVVTIAGKHCESGDILLKDIELPPLQPEDILVVLATGAYNASMASNYNRVPRPAAVLVQGGEANLILIRETYRDLIRQDVLPSRLGSNPTDPHQTDPKL</sequence>
<evidence type="ECO:0000313" key="10">
    <source>
        <dbReference type="Proteomes" id="UP001154265"/>
    </source>
</evidence>
<dbReference type="PROSITE" id="PS00879">
    <property type="entry name" value="ODR_DC_2_2"/>
    <property type="match status" value="1"/>
</dbReference>
<feature type="modified residue" description="N6-(pyridoxal phosphate)lysine" evidence="5">
    <location>
        <position position="97"/>
    </location>
</feature>
<dbReference type="GO" id="GO:0008836">
    <property type="term" value="F:diaminopimelate decarboxylase activity"/>
    <property type="evidence" value="ECO:0007669"/>
    <property type="project" value="UniProtKB-EC"/>
</dbReference>
<dbReference type="EC" id="4.1.1.20" evidence="5 6"/>
<feature type="binding site" evidence="5">
    <location>
        <position position="418"/>
    </location>
    <ligand>
        <name>pyridoxal 5'-phosphate</name>
        <dbReference type="ChEBI" id="CHEBI:597326"/>
    </ligand>
</feature>
<evidence type="ECO:0000256" key="6">
    <source>
        <dbReference type="NCBIfam" id="TIGR01048"/>
    </source>
</evidence>
<dbReference type="RefSeq" id="WP_277866914.1">
    <property type="nucleotide sequence ID" value="NZ_JAKKUT010000002.1"/>
</dbReference>
<dbReference type="InterPro" id="IPR029066">
    <property type="entry name" value="PLP-binding_barrel"/>
</dbReference>
<dbReference type="InterPro" id="IPR009006">
    <property type="entry name" value="Ala_racemase/Decarboxylase_C"/>
</dbReference>
<feature type="binding site" evidence="5">
    <location>
        <begin position="318"/>
        <end position="321"/>
    </location>
    <ligand>
        <name>pyridoxal 5'-phosphate</name>
        <dbReference type="ChEBI" id="CHEBI:597326"/>
    </ligand>
</feature>
<feature type="binding site" evidence="5">
    <location>
        <position position="358"/>
    </location>
    <ligand>
        <name>substrate</name>
    </ligand>
</feature>
<feature type="binding site" evidence="5">
    <location>
        <position position="362"/>
    </location>
    <ligand>
        <name>substrate</name>
    </ligand>
</feature>
<reference evidence="9" key="2">
    <citation type="submission" date="2022-01" db="EMBL/GenBank/DDBJ databases">
        <authorList>
            <person name="Zivanovic Y."/>
            <person name="Moreira D."/>
            <person name="Lopez-Garcia P."/>
        </authorList>
    </citation>
    <scope>NUCLEOTIDE SEQUENCE</scope>
    <source>
        <strain evidence="9">G9</strain>
    </source>
</reference>
<feature type="binding site" evidence="5">
    <location>
        <position position="390"/>
    </location>
    <ligand>
        <name>substrate</name>
    </ligand>
</feature>
<evidence type="ECO:0000259" key="8">
    <source>
        <dbReference type="Pfam" id="PF02784"/>
    </source>
</evidence>
<dbReference type="Pfam" id="PF02784">
    <property type="entry name" value="Orn_Arg_deC_N"/>
    <property type="match status" value="1"/>
</dbReference>
<evidence type="ECO:0000256" key="7">
    <source>
        <dbReference type="RuleBase" id="RU003738"/>
    </source>
</evidence>
<evidence type="ECO:0000256" key="3">
    <source>
        <dbReference type="ARBA" id="ARBA00022898"/>
    </source>
</evidence>
<evidence type="ECO:0000313" key="9">
    <source>
        <dbReference type="EMBL" id="MDG2991031.1"/>
    </source>
</evidence>
<dbReference type="EMBL" id="JAKKUT010000002">
    <property type="protein sequence ID" value="MDG2991031.1"/>
    <property type="molecule type" value="Genomic_DNA"/>
</dbReference>
<keyword evidence="2 5" id="KW-0210">Decarboxylase</keyword>
<dbReference type="Gene3D" id="3.20.20.10">
    <property type="entry name" value="Alanine racemase"/>
    <property type="match status" value="1"/>
</dbReference>
<organism evidence="9 10">
    <name type="scientific">Candidatus Synechococcus calcipolaris G9</name>
    <dbReference type="NCBI Taxonomy" id="1497997"/>
    <lineage>
        <taxon>Bacteria</taxon>
        <taxon>Bacillati</taxon>
        <taxon>Cyanobacteriota</taxon>
        <taxon>Cyanophyceae</taxon>
        <taxon>Synechococcales</taxon>
        <taxon>Synechococcaceae</taxon>
        <taxon>Synechococcus</taxon>
    </lineage>
</organism>
<proteinExistence type="inferred from homology"/>
<dbReference type="InterPro" id="IPR000183">
    <property type="entry name" value="Orn/DAP/Arg_de-COase"/>
</dbReference>
<dbReference type="SUPFAM" id="SSF51419">
    <property type="entry name" value="PLP-binding barrel"/>
    <property type="match status" value="1"/>
</dbReference>
<evidence type="ECO:0000256" key="4">
    <source>
        <dbReference type="ARBA" id="ARBA00023239"/>
    </source>
</evidence>
<evidence type="ECO:0000256" key="5">
    <source>
        <dbReference type="HAMAP-Rule" id="MF_02120"/>
    </source>
</evidence>
<comment type="cofactor">
    <cofactor evidence="1 5 7">
        <name>pyridoxal 5'-phosphate</name>
        <dbReference type="ChEBI" id="CHEBI:597326"/>
    </cofactor>
</comment>
<dbReference type="PANTHER" id="PTHR43727:SF2">
    <property type="entry name" value="GROUP IV DECARBOXYLASE"/>
    <property type="match status" value="1"/>
</dbReference>
<dbReference type="SUPFAM" id="SSF50621">
    <property type="entry name" value="Alanine racemase C-terminal domain-like"/>
    <property type="match status" value="1"/>
</dbReference>
<keyword evidence="5 7" id="KW-0457">Lysine biosynthesis</keyword>
<feature type="domain" description="Orn/DAP/Arg decarboxylase 2 N-terminal" evidence="8">
    <location>
        <begin position="77"/>
        <end position="324"/>
    </location>
</feature>
<comment type="catalytic activity">
    <reaction evidence="5 7">
        <text>meso-2,6-diaminopimelate + H(+) = L-lysine + CO2</text>
        <dbReference type="Rhea" id="RHEA:15101"/>
        <dbReference type="ChEBI" id="CHEBI:15378"/>
        <dbReference type="ChEBI" id="CHEBI:16526"/>
        <dbReference type="ChEBI" id="CHEBI:32551"/>
        <dbReference type="ChEBI" id="CHEBI:57791"/>
        <dbReference type="EC" id="4.1.1.20"/>
    </reaction>
</comment>
<dbReference type="PANTHER" id="PTHR43727">
    <property type="entry name" value="DIAMINOPIMELATE DECARBOXYLASE"/>
    <property type="match status" value="1"/>
</dbReference>
<gene>
    <name evidence="5 9" type="primary">lysA</name>
    <name evidence="9" type="ORF">L3556_08845</name>
</gene>
<dbReference type="CDD" id="cd06828">
    <property type="entry name" value="PLPDE_III_DapDC"/>
    <property type="match status" value="1"/>
</dbReference>
<dbReference type="NCBIfam" id="TIGR01048">
    <property type="entry name" value="lysA"/>
    <property type="match status" value="1"/>
</dbReference>
<dbReference type="InterPro" id="IPR022657">
    <property type="entry name" value="De-COase2_CS"/>
</dbReference>
<accession>A0ABT6EZJ8</accession>
<keyword evidence="3 5" id="KW-0663">Pyridoxal phosphate</keyword>
<keyword evidence="4 5" id="KW-0456">Lyase</keyword>
<comment type="caution">
    <text evidence="9">The sequence shown here is derived from an EMBL/GenBank/DDBJ whole genome shotgun (WGS) entry which is preliminary data.</text>
</comment>
<keyword evidence="10" id="KW-1185">Reference proteome</keyword>
<dbReference type="InterPro" id="IPR002986">
    <property type="entry name" value="DAP_deCOOHase_LysA"/>
</dbReference>
<dbReference type="Proteomes" id="UP001154265">
    <property type="component" value="Unassembled WGS sequence"/>
</dbReference>
<dbReference type="HAMAP" id="MF_02120">
    <property type="entry name" value="LysA"/>
    <property type="match status" value="1"/>
</dbReference>
<keyword evidence="5" id="KW-0028">Amino-acid biosynthesis</keyword>
<comment type="similarity">
    <text evidence="5">Belongs to the Orn/Lys/Arg decarboxylase class-II family. LysA subfamily.</text>
</comment>
<dbReference type="PRINTS" id="PR01181">
    <property type="entry name" value="DAPDCRBXLASE"/>
</dbReference>
<comment type="pathway">
    <text evidence="5 7">Amino-acid biosynthesis; L-lysine biosynthesis via DAP pathway; L-lysine from DL-2,6-diaminopimelate: step 1/1.</text>
</comment>
<dbReference type="Gene3D" id="2.40.37.10">
    <property type="entry name" value="Lyase, Ornithine Decarboxylase, Chain A, domain 1"/>
    <property type="match status" value="1"/>
</dbReference>
<name>A0ABT6EZJ8_9SYNE</name>
<feature type="binding site" evidence="5">
    <location>
        <position position="418"/>
    </location>
    <ligand>
        <name>substrate</name>
    </ligand>
</feature>
<dbReference type="PRINTS" id="PR01179">
    <property type="entry name" value="ODADCRBXLASE"/>
</dbReference>
<comment type="subunit">
    <text evidence="5">Homodimer.</text>
</comment>
<protein>
    <recommendedName>
        <fullName evidence="5 6">Diaminopimelate decarboxylase</fullName>
        <shortName evidence="5">DAP decarboxylase</shortName>
        <shortName evidence="5">DAPDC</shortName>
        <ecNumber evidence="5 6">4.1.1.20</ecNumber>
    </recommendedName>
</protein>
<feature type="binding site" evidence="5">
    <location>
        <position position="321"/>
    </location>
    <ligand>
        <name>substrate</name>
    </ligand>
</feature>
<feature type="binding site" evidence="5">
    <location>
        <position position="276"/>
    </location>
    <ligand>
        <name>pyridoxal 5'-phosphate</name>
        <dbReference type="ChEBI" id="CHEBI:597326"/>
    </ligand>
</feature>
<dbReference type="InterPro" id="IPR022644">
    <property type="entry name" value="De-COase2_N"/>
</dbReference>
<comment type="function">
    <text evidence="5">Specifically catalyzes the decarboxylation of meso-diaminopimelate (meso-DAP) to L-lysine.</text>
</comment>
<evidence type="ECO:0000256" key="2">
    <source>
        <dbReference type="ARBA" id="ARBA00022793"/>
    </source>
</evidence>
<evidence type="ECO:0000256" key="1">
    <source>
        <dbReference type="ARBA" id="ARBA00001933"/>
    </source>
</evidence>